<gene>
    <name evidence="3" type="ORF">EZV62_005593</name>
</gene>
<dbReference type="InterPro" id="IPR039537">
    <property type="entry name" value="Retrotran_Ty1/copia-like"/>
</dbReference>
<dbReference type="EMBL" id="VAHF01000002">
    <property type="protein sequence ID" value="TXG70658.1"/>
    <property type="molecule type" value="Genomic_DNA"/>
</dbReference>
<dbReference type="Proteomes" id="UP000323000">
    <property type="component" value="Chromosome 2"/>
</dbReference>
<evidence type="ECO:0000313" key="4">
    <source>
        <dbReference type="Proteomes" id="UP000323000"/>
    </source>
</evidence>
<sequence length="456" mass="51246">MSDFYNKAAHTCVTLSHASDKSNSTVNSKTRTVPTAFAAARTSAMMWHAKLGHPALPVLRNVMKSMNISSLLSDIECCSSWKLGKLHRLPYPRHEISAKAPLELISSDIWGPAPVLSTEGFKYYILFVDSYSRFTWLFPLRAKSEAFQAFLTFKKNVELTFDLKIKDFQSDMGAEFQSFIPFLRHSGITPRFSCAYSHQQNGIPERKHRHVVETGLTLLAHAGMPLKFWCKAFSTATILINNLPTVLLHSKSPYEVLYLKKPNYSFLKTFGCACFPYLRDTNKHKLDFHTSKCLFLGYSLLHHGYKCLSSSGRIFISRNVLFHELEFPYHSLFSKPVSPVTSSPFLPLSVFQSLPNLSPSSTPFRHQLSPTFLAQNDSSNSGSHTDHSFSSPHPISTDNSPSPLALPTNPISSHPMQTRAKSSIYKPKAKASQDLYIILYNIRKNSTSLSIKVLPS</sequence>
<evidence type="ECO:0000256" key="1">
    <source>
        <dbReference type="SAM" id="MobiDB-lite"/>
    </source>
</evidence>
<keyword evidence="4" id="KW-1185">Reference proteome</keyword>
<dbReference type="GO" id="GO:0003676">
    <property type="term" value="F:nucleic acid binding"/>
    <property type="evidence" value="ECO:0007669"/>
    <property type="project" value="InterPro"/>
</dbReference>
<dbReference type="InterPro" id="IPR001584">
    <property type="entry name" value="Integrase_cat-core"/>
</dbReference>
<dbReference type="InterPro" id="IPR012337">
    <property type="entry name" value="RNaseH-like_sf"/>
</dbReference>
<evidence type="ECO:0000313" key="3">
    <source>
        <dbReference type="EMBL" id="TXG70658.1"/>
    </source>
</evidence>
<comment type="caution">
    <text evidence="3">The sequence shown here is derived from an EMBL/GenBank/DDBJ whole genome shotgun (WGS) entry which is preliminary data.</text>
</comment>
<feature type="region of interest" description="Disordered" evidence="1">
    <location>
        <begin position="375"/>
        <end position="425"/>
    </location>
</feature>
<dbReference type="Pfam" id="PF25597">
    <property type="entry name" value="SH3_retrovirus"/>
    <property type="match status" value="1"/>
</dbReference>
<feature type="domain" description="Integrase catalytic" evidence="2">
    <location>
        <begin position="97"/>
        <end position="261"/>
    </location>
</feature>
<dbReference type="PANTHER" id="PTHR42648">
    <property type="entry name" value="TRANSPOSASE, PUTATIVE-RELATED"/>
    <property type="match status" value="1"/>
</dbReference>
<evidence type="ECO:0000259" key="2">
    <source>
        <dbReference type="PROSITE" id="PS50994"/>
    </source>
</evidence>
<dbReference type="SUPFAM" id="SSF53098">
    <property type="entry name" value="Ribonuclease H-like"/>
    <property type="match status" value="1"/>
</dbReference>
<dbReference type="Gene3D" id="3.30.420.10">
    <property type="entry name" value="Ribonuclease H-like superfamily/Ribonuclease H"/>
    <property type="match status" value="1"/>
</dbReference>
<dbReference type="Pfam" id="PF00665">
    <property type="entry name" value="rve"/>
    <property type="match status" value="1"/>
</dbReference>
<feature type="compositionally biased region" description="Polar residues" evidence="1">
    <location>
        <begin position="409"/>
        <end position="421"/>
    </location>
</feature>
<dbReference type="PROSITE" id="PS50994">
    <property type="entry name" value="INTEGRASE"/>
    <property type="match status" value="1"/>
</dbReference>
<dbReference type="AlphaFoldDB" id="A0A5C7INH3"/>
<dbReference type="InterPro" id="IPR057670">
    <property type="entry name" value="SH3_retrovirus"/>
</dbReference>
<name>A0A5C7INH3_9ROSI</name>
<dbReference type="InterPro" id="IPR036397">
    <property type="entry name" value="RNaseH_sf"/>
</dbReference>
<protein>
    <recommendedName>
        <fullName evidence="2">Integrase catalytic domain-containing protein</fullName>
    </recommendedName>
</protein>
<proteinExistence type="predicted"/>
<organism evidence="3 4">
    <name type="scientific">Acer yangbiense</name>
    <dbReference type="NCBI Taxonomy" id="1000413"/>
    <lineage>
        <taxon>Eukaryota</taxon>
        <taxon>Viridiplantae</taxon>
        <taxon>Streptophyta</taxon>
        <taxon>Embryophyta</taxon>
        <taxon>Tracheophyta</taxon>
        <taxon>Spermatophyta</taxon>
        <taxon>Magnoliopsida</taxon>
        <taxon>eudicotyledons</taxon>
        <taxon>Gunneridae</taxon>
        <taxon>Pentapetalae</taxon>
        <taxon>rosids</taxon>
        <taxon>malvids</taxon>
        <taxon>Sapindales</taxon>
        <taxon>Sapindaceae</taxon>
        <taxon>Hippocastanoideae</taxon>
        <taxon>Acereae</taxon>
        <taxon>Acer</taxon>
    </lineage>
</organism>
<reference evidence="4" key="1">
    <citation type="journal article" date="2019" name="Gigascience">
        <title>De novo genome assembly of the endangered Acer yangbiense, a plant species with extremely small populations endemic to Yunnan Province, China.</title>
        <authorList>
            <person name="Yang J."/>
            <person name="Wariss H.M."/>
            <person name="Tao L."/>
            <person name="Zhang R."/>
            <person name="Yun Q."/>
            <person name="Hollingsworth P."/>
            <person name="Dao Z."/>
            <person name="Luo G."/>
            <person name="Guo H."/>
            <person name="Ma Y."/>
            <person name="Sun W."/>
        </authorList>
    </citation>
    <scope>NUCLEOTIDE SEQUENCE [LARGE SCALE GENOMIC DNA]</scope>
    <source>
        <strain evidence="4">cv. Malutang</strain>
    </source>
</reference>
<dbReference type="OrthoDB" id="1938465at2759"/>
<feature type="compositionally biased region" description="Polar residues" evidence="1">
    <location>
        <begin position="375"/>
        <end position="402"/>
    </location>
</feature>
<dbReference type="PANTHER" id="PTHR42648:SF26">
    <property type="entry name" value="INTEGRASE CATALYTIC DOMAIN-CONTAINING PROTEIN"/>
    <property type="match status" value="1"/>
</dbReference>
<dbReference type="GO" id="GO:0015074">
    <property type="term" value="P:DNA integration"/>
    <property type="evidence" value="ECO:0007669"/>
    <property type="project" value="InterPro"/>
</dbReference>
<accession>A0A5C7INH3</accession>